<dbReference type="EMBL" id="GISG01275128">
    <property type="protein sequence ID" value="MBA4677401.1"/>
    <property type="molecule type" value="Transcribed_RNA"/>
</dbReference>
<feature type="region of interest" description="Disordered" evidence="1">
    <location>
        <begin position="99"/>
        <end position="201"/>
    </location>
</feature>
<proteinExistence type="predicted"/>
<dbReference type="PANTHER" id="PTHR31008">
    <property type="entry name" value="COP1-INTERACTING PROTEIN-RELATED"/>
    <property type="match status" value="1"/>
</dbReference>
<feature type="compositionally biased region" description="Polar residues" evidence="1">
    <location>
        <begin position="158"/>
        <end position="177"/>
    </location>
</feature>
<dbReference type="AlphaFoldDB" id="A0A7C9ERS8"/>
<reference evidence="2" key="1">
    <citation type="journal article" date="2013" name="J. Plant Res.">
        <title>Effect of fungi and light on seed germination of three Opuntia species from semiarid lands of central Mexico.</title>
        <authorList>
            <person name="Delgado-Sanchez P."/>
            <person name="Jimenez-Bremont J.F."/>
            <person name="Guerrero-Gonzalez Mde L."/>
            <person name="Flores J."/>
        </authorList>
    </citation>
    <scope>NUCLEOTIDE SEQUENCE</scope>
    <source>
        <tissue evidence="2">Cladode</tissue>
    </source>
</reference>
<protein>
    <submittedName>
        <fullName evidence="2">Uncharacterized protein</fullName>
    </submittedName>
</protein>
<reference evidence="2" key="2">
    <citation type="submission" date="2020-07" db="EMBL/GenBank/DDBJ databases">
        <authorList>
            <person name="Vera ALvarez R."/>
            <person name="Arias-Moreno D.M."/>
            <person name="Jimenez-Jacinto V."/>
            <person name="Jimenez-Bremont J.F."/>
            <person name="Swaminathan K."/>
            <person name="Moose S.P."/>
            <person name="Guerrero-Gonzalez M.L."/>
            <person name="Marino-Ramirez L."/>
            <person name="Landsman D."/>
            <person name="Rodriguez-Kessler M."/>
            <person name="Delgado-Sanchez P."/>
        </authorList>
    </citation>
    <scope>NUCLEOTIDE SEQUENCE</scope>
    <source>
        <tissue evidence="2">Cladode</tissue>
    </source>
</reference>
<dbReference type="PANTHER" id="PTHR31008:SF5">
    <property type="entry name" value="EXPRESSED PROTEIN"/>
    <property type="match status" value="1"/>
</dbReference>
<evidence type="ECO:0000313" key="2">
    <source>
        <dbReference type="EMBL" id="MBA4677401.1"/>
    </source>
</evidence>
<organism evidence="2">
    <name type="scientific">Opuntia streptacantha</name>
    <name type="common">Prickly pear cactus</name>
    <name type="synonym">Opuntia cardona</name>
    <dbReference type="NCBI Taxonomy" id="393608"/>
    <lineage>
        <taxon>Eukaryota</taxon>
        <taxon>Viridiplantae</taxon>
        <taxon>Streptophyta</taxon>
        <taxon>Embryophyta</taxon>
        <taxon>Tracheophyta</taxon>
        <taxon>Spermatophyta</taxon>
        <taxon>Magnoliopsida</taxon>
        <taxon>eudicotyledons</taxon>
        <taxon>Gunneridae</taxon>
        <taxon>Pentapetalae</taxon>
        <taxon>Caryophyllales</taxon>
        <taxon>Cactineae</taxon>
        <taxon>Cactaceae</taxon>
        <taxon>Opuntioideae</taxon>
        <taxon>Opuntia</taxon>
    </lineage>
</organism>
<evidence type="ECO:0000256" key="1">
    <source>
        <dbReference type="SAM" id="MobiDB-lite"/>
    </source>
</evidence>
<name>A0A7C9ERS8_OPUST</name>
<feature type="compositionally biased region" description="Basic and acidic residues" evidence="1">
    <location>
        <begin position="126"/>
        <end position="139"/>
    </location>
</feature>
<sequence>MLESKAEIHPVEEPLISPAAWEDSAHHDPSMLTVNISIQSPLDHDTVASSEPRVHHSLSQMLLEETSETDVIEWGNAENPPTMVYQKDAPKGLKRLLKFARKNKGETNGPAWASPYTSEGEDDGDEYRTLGKRGSDNPLRKIAGHSKRYAEGVPSDSEPLSAQSHISNRPGRSSNKFQEGHGTTKGARSFFSLSAFRGNKS</sequence>
<accession>A0A7C9ERS8</accession>